<dbReference type="Gene3D" id="3.40.630.30">
    <property type="match status" value="1"/>
</dbReference>
<evidence type="ECO:0000256" key="1">
    <source>
        <dbReference type="ARBA" id="ARBA00022679"/>
    </source>
</evidence>
<dbReference type="InterPro" id="IPR000182">
    <property type="entry name" value="GNAT_dom"/>
</dbReference>
<evidence type="ECO:0000313" key="4">
    <source>
        <dbReference type="EMBL" id="GIG22693.1"/>
    </source>
</evidence>
<dbReference type="InterPro" id="IPR013653">
    <property type="entry name" value="GCN5-like_dom"/>
</dbReference>
<dbReference type="PANTHER" id="PTHR43420:SF3">
    <property type="entry name" value="N-ACETYLTRANSFERASE DOMAIN-CONTAINING PROTEIN"/>
    <property type="match status" value="1"/>
</dbReference>
<comment type="caution">
    <text evidence="4">The sequence shown here is derived from an EMBL/GenBank/DDBJ whole genome shotgun (WGS) entry which is preliminary data.</text>
</comment>
<gene>
    <name evidence="4" type="ORF">Cch01nite_34170</name>
</gene>
<protein>
    <recommendedName>
        <fullName evidence="3">N-acetyltransferase domain-containing protein</fullName>
    </recommendedName>
</protein>
<dbReference type="EMBL" id="BONK01000012">
    <property type="protein sequence ID" value="GIG22693.1"/>
    <property type="molecule type" value="Genomic_DNA"/>
</dbReference>
<organism evidence="4 5">
    <name type="scientific">Cellulomonas chitinilytica</name>
    <dbReference type="NCBI Taxonomy" id="398759"/>
    <lineage>
        <taxon>Bacteria</taxon>
        <taxon>Bacillati</taxon>
        <taxon>Actinomycetota</taxon>
        <taxon>Actinomycetes</taxon>
        <taxon>Micrococcales</taxon>
        <taxon>Cellulomonadaceae</taxon>
        <taxon>Cellulomonas</taxon>
    </lineage>
</organism>
<dbReference type="InterPro" id="IPR050680">
    <property type="entry name" value="YpeA/RimI_acetyltransf"/>
</dbReference>
<evidence type="ECO:0000313" key="5">
    <source>
        <dbReference type="Proteomes" id="UP000632740"/>
    </source>
</evidence>
<evidence type="ECO:0000259" key="3">
    <source>
        <dbReference type="PROSITE" id="PS51186"/>
    </source>
</evidence>
<accession>A0A919P670</accession>
<feature type="domain" description="N-acetyltransferase" evidence="3">
    <location>
        <begin position="112"/>
        <end position="240"/>
    </location>
</feature>
<dbReference type="Proteomes" id="UP000632740">
    <property type="component" value="Unassembled WGS sequence"/>
</dbReference>
<dbReference type="CDD" id="cd04301">
    <property type="entry name" value="NAT_SF"/>
    <property type="match status" value="1"/>
</dbReference>
<dbReference type="AlphaFoldDB" id="A0A919P670"/>
<keyword evidence="5" id="KW-1185">Reference proteome</keyword>
<dbReference type="InterPro" id="IPR016181">
    <property type="entry name" value="Acyl_CoA_acyltransferase"/>
</dbReference>
<keyword evidence="1" id="KW-0808">Transferase</keyword>
<name>A0A919P670_9CELL</name>
<dbReference type="PROSITE" id="PS51186">
    <property type="entry name" value="GNAT"/>
    <property type="match status" value="1"/>
</dbReference>
<dbReference type="SUPFAM" id="SSF55729">
    <property type="entry name" value="Acyl-CoA N-acyltransferases (Nat)"/>
    <property type="match status" value="1"/>
</dbReference>
<reference evidence="4" key="1">
    <citation type="submission" date="2021-01" db="EMBL/GenBank/DDBJ databases">
        <title>Whole genome shotgun sequence of Cellulomonas chitinilytica NBRC 110799.</title>
        <authorList>
            <person name="Komaki H."/>
            <person name="Tamura T."/>
        </authorList>
    </citation>
    <scope>NUCLEOTIDE SEQUENCE</scope>
    <source>
        <strain evidence="4">NBRC 110799</strain>
    </source>
</reference>
<dbReference type="GO" id="GO:0016747">
    <property type="term" value="F:acyltransferase activity, transferring groups other than amino-acyl groups"/>
    <property type="evidence" value="ECO:0007669"/>
    <property type="project" value="InterPro"/>
</dbReference>
<sequence length="240" mass="25477">MGRPRLRAVHPDLTLDATLDNPAWFALTGVHAPLSEGTGGARRYRPTVSPFTALRDVADAGAWADLAALVGPGQQVPVTNAPEVLPDGWTRGWTLPGVQMVATDAVASAPDEEAVVLGADDVADMLALTGRTEPGPFAPETYLMGTYRGIRRDGRLVAMAGERLRPGGATEISAVCTDAEVRGQGLATRLVLAVAHGIRERGELPFLHASAQNERAIRLYRSLGFEVRRTVVFGTVHTPA</sequence>
<keyword evidence="2" id="KW-0012">Acyltransferase</keyword>
<proteinExistence type="predicted"/>
<dbReference type="PANTHER" id="PTHR43420">
    <property type="entry name" value="ACETYLTRANSFERASE"/>
    <property type="match status" value="1"/>
</dbReference>
<dbReference type="Pfam" id="PF08445">
    <property type="entry name" value="FR47"/>
    <property type="match status" value="1"/>
</dbReference>
<evidence type="ECO:0000256" key="2">
    <source>
        <dbReference type="ARBA" id="ARBA00023315"/>
    </source>
</evidence>